<gene>
    <name evidence="1" type="ORF">AWH56_001390</name>
</gene>
<organism evidence="1 2">
    <name type="scientific">Anaerobacillus isosaccharinicus</name>
    <dbReference type="NCBI Taxonomy" id="1532552"/>
    <lineage>
        <taxon>Bacteria</taxon>
        <taxon>Bacillati</taxon>
        <taxon>Bacillota</taxon>
        <taxon>Bacilli</taxon>
        <taxon>Bacillales</taxon>
        <taxon>Bacillaceae</taxon>
        <taxon>Anaerobacillus</taxon>
    </lineage>
</organism>
<evidence type="ECO:0000313" key="1">
    <source>
        <dbReference type="EMBL" id="QOY36380.1"/>
    </source>
</evidence>
<sequence length="358" mass="41176">MVTLGVLVTNLLQEEDYFTAMAKAAFFEDVNLFLFLPSDLDPSEKKVKGKFFCHESNSWQENLFELPMFVYDRCFYENEEIFKNHFPLVSWLKSQSDIYFLGHGLPNKWVVHTILKDDHLINPFLPDTKLITKPSVVFSMLAREKSVLLKPISGSQGKGIFVLTCKDNGYELFAKKSGEPFHKQISKRQVEHLINKVTSKRKYLVQPFLQLTNQDQRPFDLRIFLQKNKEGKWTVVGRGIRTGKIGDYTSNLGSGGEVSSFDEWLHHLPMDAWQPFQQTLITLVERIPNILEKNGQQLFEVGLDFGFALDGKLWLLEVNSKPGRKVITTCFPDKKNSLAKAPIDYCLYLDKQRKGVGN</sequence>
<reference evidence="1 2" key="2">
    <citation type="journal article" date="2019" name="Int. J. Syst. Evol. Microbiol.">
        <title>Anaerobacillus isosaccharinicus sp. nov., an alkaliphilic bacterium which degrades isosaccharinic acid.</title>
        <authorList>
            <person name="Bassil N.M."/>
            <person name="Lloyd J.R."/>
        </authorList>
    </citation>
    <scope>NUCLEOTIDE SEQUENCE [LARGE SCALE GENOMIC DNA]</scope>
    <source>
        <strain evidence="1 2">NB2006</strain>
    </source>
</reference>
<dbReference type="Proteomes" id="UP000180175">
    <property type="component" value="Chromosome"/>
</dbReference>
<dbReference type="Gene3D" id="3.30.470.20">
    <property type="entry name" value="ATP-grasp fold, B domain"/>
    <property type="match status" value="1"/>
</dbReference>
<protein>
    <submittedName>
        <fullName evidence="1">YheC/YheD family protein</fullName>
    </submittedName>
</protein>
<accession>A0A7S7RBX4</accession>
<dbReference type="RefSeq" id="WP_182080636.1">
    <property type="nucleotide sequence ID" value="NZ_CP063356.2"/>
</dbReference>
<dbReference type="InterPro" id="IPR026838">
    <property type="entry name" value="YheC/D"/>
</dbReference>
<proteinExistence type="predicted"/>
<dbReference type="KEGG" id="aia:AWH56_001390"/>
<dbReference type="SUPFAM" id="SSF56059">
    <property type="entry name" value="Glutathione synthetase ATP-binding domain-like"/>
    <property type="match status" value="1"/>
</dbReference>
<evidence type="ECO:0000313" key="2">
    <source>
        <dbReference type="Proteomes" id="UP000180175"/>
    </source>
</evidence>
<keyword evidence="2" id="KW-1185">Reference proteome</keyword>
<dbReference type="AlphaFoldDB" id="A0A7S7RBX4"/>
<dbReference type="Pfam" id="PF14398">
    <property type="entry name" value="ATPgrasp_YheCD"/>
    <property type="match status" value="1"/>
</dbReference>
<name>A0A7S7RBX4_9BACI</name>
<dbReference type="EMBL" id="CP063356">
    <property type="protein sequence ID" value="QOY36380.1"/>
    <property type="molecule type" value="Genomic_DNA"/>
</dbReference>
<reference evidence="1 2" key="1">
    <citation type="journal article" date="2017" name="Genome Announc.">
        <title>Draft Genome Sequences of Four Alkaliphilic Bacteria Belonging to the Anaerobacillus Genus.</title>
        <authorList>
            <person name="Bassil N.M."/>
            <person name="Lloyd J.R."/>
        </authorList>
    </citation>
    <scope>NUCLEOTIDE SEQUENCE [LARGE SCALE GENOMIC DNA]</scope>
    <source>
        <strain evidence="1 2">NB2006</strain>
    </source>
</reference>